<gene>
    <name evidence="3" type="ORF">EQM06_09005</name>
</gene>
<evidence type="ECO:0000256" key="1">
    <source>
        <dbReference type="SAM" id="Phobius"/>
    </source>
</evidence>
<reference evidence="3 4" key="1">
    <citation type="submission" date="2019-01" db="EMBL/GenBank/DDBJ databases">
        <title>Draft genomes of a novel of Aminipila strains.</title>
        <authorList>
            <person name="Ma S."/>
        </authorList>
    </citation>
    <scope>NUCLEOTIDE SEQUENCE [LARGE SCALE GENOMIC DNA]</scope>
    <source>
        <strain evidence="4">JN-39</strain>
    </source>
</reference>
<dbReference type="InterPro" id="IPR036890">
    <property type="entry name" value="HATPase_C_sf"/>
</dbReference>
<dbReference type="EMBL" id="CP035281">
    <property type="protein sequence ID" value="QAT43343.1"/>
    <property type="molecule type" value="Genomic_DNA"/>
</dbReference>
<feature type="transmembrane region" description="Helical" evidence="1">
    <location>
        <begin position="114"/>
        <end position="132"/>
    </location>
</feature>
<dbReference type="InterPro" id="IPR032834">
    <property type="entry name" value="NatK-like_C"/>
</dbReference>
<dbReference type="KEGG" id="amij:EQM06_09005"/>
<dbReference type="SUPFAM" id="SSF55874">
    <property type="entry name" value="ATPase domain of HSP90 chaperone/DNA topoisomerase II/histidine kinase"/>
    <property type="match status" value="1"/>
</dbReference>
<dbReference type="Gene3D" id="3.30.565.10">
    <property type="entry name" value="Histidine kinase-like ATPase, C-terminal domain"/>
    <property type="match status" value="1"/>
</dbReference>
<keyword evidence="4" id="KW-1185">Reference proteome</keyword>
<organism evidence="3 4">
    <name type="scientific">Aminipila luticellarii</name>
    <dbReference type="NCBI Taxonomy" id="2507160"/>
    <lineage>
        <taxon>Bacteria</taxon>
        <taxon>Bacillati</taxon>
        <taxon>Bacillota</taxon>
        <taxon>Clostridia</taxon>
        <taxon>Peptostreptococcales</taxon>
        <taxon>Anaerovoracaceae</taxon>
        <taxon>Aminipila</taxon>
    </lineage>
</organism>
<dbReference type="Proteomes" id="UP000287601">
    <property type="component" value="Chromosome"/>
</dbReference>
<keyword evidence="1" id="KW-0472">Membrane</keyword>
<feature type="domain" description="Sensor histidine kinase NatK-like C-terminal" evidence="2">
    <location>
        <begin position="320"/>
        <end position="419"/>
    </location>
</feature>
<keyword evidence="1" id="KW-1133">Transmembrane helix</keyword>
<dbReference type="AlphaFoldDB" id="A0A410PWM1"/>
<protein>
    <submittedName>
        <fullName evidence="3">GHKL domain-containing protein</fullName>
    </submittedName>
</protein>
<name>A0A410PWM1_9FIRM</name>
<dbReference type="OrthoDB" id="9792686at2"/>
<evidence type="ECO:0000313" key="3">
    <source>
        <dbReference type="EMBL" id="QAT43343.1"/>
    </source>
</evidence>
<feature type="transmembrane region" description="Helical" evidence="1">
    <location>
        <begin position="35"/>
        <end position="51"/>
    </location>
</feature>
<sequence length="427" mass="49459">MTLWQSCIGTLIENSASLFLMSILNPIYTKSKGKFITAISAAAFVVTFGEYMQLPVLARFIINYGFTVFFYSMLFRRKLQYTFFEFLFAMGIGIGIEFLLVALQNFFWPGRLEVWQSFVHLGILLSICMGCTRFSRTAARFQAFYETYRQSFYFVTISVFIALFLELFIWDTARYSLYENMGLVCSFALMWLGLNFYLLKVLIADERKKALVAAYRQYERATENLLDCLYSDKHEYKRHLQTILRMCETEDTTKTEIMTYIMEIEKDKEEETTPPPCFHTGNGLINGLIYAKVKEAEDNHIKLALAGWSKAPAFPCLSYELIELLGNLLDNALEYLKEQPEHKVREIYLDIGCKQGKAFIKIKNSYYVSDSETECFAQKGFTTKTGSVRGYGLYNVKQIVAKYKGEFKIFTDDEYISICIYFKSSGE</sequence>
<feature type="transmembrane region" description="Helical" evidence="1">
    <location>
        <begin position="152"/>
        <end position="169"/>
    </location>
</feature>
<proteinExistence type="predicted"/>
<feature type="transmembrane region" description="Helical" evidence="1">
    <location>
        <begin position="57"/>
        <end position="74"/>
    </location>
</feature>
<keyword evidence="1" id="KW-0812">Transmembrane</keyword>
<feature type="transmembrane region" description="Helical" evidence="1">
    <location>
        <begin position="86"/>
        <end position="108"/>
    </location>
</feature>
<evidence type="ECO:0000313" key="4">
    <source>
        <dbReference type="Proteomes" id="UP000287601"/>
    </source>
</evidence>
<evidence type="ECO:0000259" key="2">
    <source>
        <dbReference type="Pfam" id="PF14501"/>
    </source>
</evidence>
<feature type="transmembrane region" description="Helical" evidence="1">
    <location>
        <begin position="181"/>
        <end position="199"/>
    </location>
</feature>
<accession>A0A410PWM1</accession>
<dbReference type="RefSeq" id="WP_128746063.1">
    <property type="nucleotide sequence ID" value="NZ_CP035281.1"/>
</dbReference>
<dbReference type="Pfam" id="PF14501">
    <property type="entry name" value="HATPase_c_5"/>
    <property type="match status" value="1"/>
</dbReference>